<keyword evidence="5" id="KW-1185">Reference proteome</keyword>
<protein>
    <recommendedName>
        <fullName evidence="3">Phosphatidylinositol N-acetylglucosaminyltransferase subunit H conserved domain-containing protein</fullName>
    </recommendedName>
</protein>
<dbReference type="PANTHER" id="PTHR15231:SF1">
    <property type="entry name" value="PHOSPHATIDYLINOSITOL N-ACETYLGLUCOSAMINYLTRANSFERASE SUBUNIT H"/>
    <property type="match status" value="1"/>
</dbReference>
<evidence type="ECO:0000256" key="2">
    <source>
        <dbReference type="ARBA" id="ARBA00009610"/>
    </source>
</evidence>
<dbReference type="PANTHER" id="PTHR15231">
    <property type="entry name" value="PHOSPHATIDYLINOSITOL N-ACETYLGLUCOSAMINYLTRANSFERASE SUBUNIT H"/>
    <property type="match status" value="1"/>
</dbReference>
<evidence type="ECO:0000259" key="3">
    <source>
        <dbReference type="Pfam" id="PF10181"/>
    </source>
</evidence>
<comment type="similarity">
    <text evidence="2">Belongs to the PIGH family.</text>
</comment>
<dbReference type="InterPro" id="IPR019328">
    <property type="entry name" value="PIGH-H_dom"/>
</dbReference>
<sequence length="113" mass="12723">MSNGFVPSYTSWTFHGENLSSPVPHNVNVGQTDLNDGDGTYEILYKRFGLTPPSFIYEVTSFESIIIMPAFGVQLETHYSSGRIIHRFIPIEKILKPVLNECVTQSLVIRTCL</sequence>
<dbReference type="UniPathway" id="UPA00196"/>
<accession>A0A7J7GB57</accession>
<proteinExistence type="inferred from homology"/>
<dbReference type="Pfam" id="PF10181">
    <property type="entry name" value="PIG-H"/>
    <property type="match status" value="1"/>
</dbReference>
<dbReference type="AlphaFoldDB" id="A0A7J7GB57"/>
<dbReference type="EMBL" id="JACBKZ010000012">
    <property type="protein sequence ID" value="KAF5937979.1"/>
    <property type="molecule type" value="Genomic_DNA"/>
</dbReference>
<dbReference type="GO" id="GO:0006506">
    <property type="term" value="P:GPI anchor biosynthetic process"/>
    <property type="evidence" value="ECO:0007669"/>
    <property type="project" value="UniProtKB-UniPathway"/>
</dbReference>
<reference evidence="4 5" key="2">
    <citation type="submission" date="2020-07" db="EMBL/GenBank/DDBJ databases">
        <title>Genome assembly of wild tea tree DASZ reveals pedigree and selection history of tea varieties.</title>
        <authorList>
            <person name="Zhang W."/>
        </authorList>
    </citation>
    <scope>NUCLEOTIDE SEQUENCE [LARGE SCALE GENOMIC DNA]</scope>
    <source>
        <strain evidence="5">cv. G240</strain>
        <tissue evidence="4">Leaf</tissue>
    </source>
</reference>
<dbReference type="Proteomes" id="UP000593564">
    <property type="component" value="Unassembled WGS sequence"/>
</dbReference>
<dbReference type="InterPro" id="IPR044215">
    <property type="entry name" value="PIG-H"/>
</dbReference>
<comment type="pathway">
    <text evidence="1">Glycolipid biosynthesis; glycosylphosphatidylinositol-anchor biosynthesis.</text>
</comment>
<gene>
    <name evidence="4" type="ORF">HYC85_025485</name>
</gene>
<feature type="domain" description="Phosphatidylinositol N-acetylglucosaminyltransferase subunit H conserved" evidence="3">
    <location>
        <begin position="64"/>
        <end position="109"/>
    </location>
</feature>
<comment type="caution">
    <text evidence="4">The sequence shown here is derived from an EMBL/GenBank/DDBJ whole genome shotgun (WGS) entry which is preliminary data.</text>
</comment>
<evidence type="ECO:0000313" key="5">
    <source>
        <dbReference type="Proteomes" id="UP000593564"/>
    </source>
</evidence>
<evidence type="ECO:0000256" key="1">
    <source>
        <dbReference type="ARBA" id="ARBA00004687"/>
    </source>
</evidence>
<name>A0A7J7GB57_CAMSI</name>
<reference evidence="5" key="1">
    <citation type="journal article" date="2020" name="Nat. Commun.">
        <title>Genome assembly of wild tea tree DASZ reveals pedigree and selection history of tea varieties.</title>
        <authorList>
            <person name="Zhang W."/>
            <person name="Zhang Y."/>
            <person name="Qiu H."/>
            <person name="Guo Y."/>
            <person name="Wan H."/>
            <person name="Zhang X."/>
            <person name="Scossa F."/>
            <person name="Alseekh S."/>
            <person name="Zhang Q."/>
            <person name="Wang P."/>
            <person name="Xu L."/>
            <person name="Schmidt M.H."/>
            <person name="Jia X."/>
            <person name="Li D."/>
            <person name="Zhu A."/>
            <person name="Guo F."/>
            <person name="Chen W."/>
            <person name="Ni D."/>
            <person name="Usadel B."/>
            <person name="Fernie A.R."/>
            <person name="Wen W."/>
        </authorList>
    </citation>
    <scope>NUCLEOTIDE SEQUENCE [LARGE SCALE GENOMIC DNA]</scope>
    <source>
        <strain evidence="5">cv. G240</strain>
    </source>
</reference>
<organism evidence="4 5">
    <name type="scientific">Camellia sinensis</name>
    <name type="common">Tea plant</name>
    <name type="synonym">Thea sinensis</name>
    <dbReference type="NCBI Taxonomy" id="4442"/>
    <lineage>
        <taxon>Eukaryota</taxon>
        <taxon>Viridiplantae</taxon>
        <taxon>Streptophyta</taxon>
        <taxon>Embryophyta</taxon>
        <taxon>Tracheophyta</taxon>
        <taxon>Spermatophyta</taxon>
        <taxon>Magnoliopsida</taxon>
        <taxon>eudicotyledons</taxon>
        <taxon>Gunneridae</taxon>
        <taxon>Pentapetalae</taxon>
        <taxon>asterids</taxon>
        <taxon>Ericales</taxon>
        <taxon>Theaceae</taxon>
        <taxon>Camellia</taxon>
    </lineage>
</organism>
<dbReference type="GO" id="GO:0000506">
    <property type="term" value="C:glycosylphosphatidylinositol-N-acetylglucosaminyltransferase (GPI-GnT) complex"/>
    <property type="evidence" value="ECO:0007669"/>
    <property type="project" value="InterPro"/>
</dbReference>
<evidence type="ECO:0000313" key="4">
    <source>
        <dbReference type="EMBL" id="KAF5937979.1"/>
    </source>
</evidence>